<feature type="compositionally biased region" description="Polar residues" evidence="1">
    <location>
        <begin position="598"/>
        <end position="616"/>
    </location>
</feature>
<dbReference type="OrthoDB" id="5906173at2759"/>
<feature type="compositionally biased region" description="Basic and acidic residues" evidence="1">
    <location>
        <begin position="327"/>
        <end position="342"/>
    </location>
</feature>
<feature type="compositionally biased region" description="Polar residues" evidence="1">
    <location>
        <begin position="139"/>
        <end position="152"/>
    </location>
</feature>
<reference evidence="2" key="1">
    <citation type="submission" date="2007-07" db="EMBL/GenBank/DDBJ databases">
        <title>PCAP assembly of the Caenorhabditis remanei genome.</title>
        <authorList>
            <consortium name="The Caenorhabditis remanei Sequencing Consortium"/>
            <person name="Wilson R.K."/>
        </authorList>
    </citation>
    <scope>NUCLEOTIDE SEQUENCE [LARGE SCALE GENOMIC DNA]</scope>
    <source>
        <strain evidence="2">PB4641</strain>
    </source>
</reference>
<dbReference type="InParanoid" id="E3MC88"/>
<feature type="compositionally biased region" description="Polar residues" evidence="1">
    <location>
        <begin position="281"/>
        <end position="293"/>
    </location>
</feature>
<feature type="compositionally biased region" description="Low complexity" evidence="1">
    <location>
        <begin position="19"/>
        <end position="29"/>
    </location>
</feature>
<feature type="region of interest" description="Disordered" evidence="1">
    <location>
        <begin position="1"/>
        <end position="175"/>
    </location>
</feature>
<name>E3MC88_CAERE</name>
<accession>E3MC88</accession>
<evidence type="ECO:0000313" key="2">
    <source>
        <dbReference type="EMBL" id="EFO98101.1"/>
    </source>
</evidence>
<evidence type="ECO:0000313" key="3">
    <source>
        <dbReference type="Proteomes" id="UP000008281"/>
    </source>
</evidence>
<dbReference type="HOGENOM" id="CLU_349929_0_0_1"/>
<feature type="compositionally biased region" description="Polar residues" evidence="1">
    <location>
        <begin position="38"/>
        <end position="50"/>
    </location>
</feature>
<feature type="compositionally biased region" description="Low complexity" evidence="1">
    <location>
        <begin position="617"/>
        <end position="633"/>
    </location>
</feature>
<feature type="region of interest" description="Disordered" evidence="1">
    <location>
        <begin position="533"/>
        <end position="690"/>
    </location>
</feature>
<keyword evidence="3" id="KW-1185">Reference proteome</keyword>
<protein>
    <submittedName>
        <fullName evidence="2">Uncharacterized protein</fullName>
    </submittedName>
</protein>
<evidence type="ECO:0000256" key="1">
    <source>
        <dbReference type="SAM" id="MobiDB-lite"/>
    </source>
</evidence>
<organism evidence="3">
    <name type="scientific">Caenorhabditis remanei</name>
    <name type="common">Caenorhabditis vulgaris</name>
    <dbReference type="NCBI Taxonomy" id="31234"/>
    <lineage>
        <taxon>Eukaryota</taxon>
        <taxon>Metazoa</taxon>
        <taxon>Ecdysozoa</taxon>
        <taxon>Nematoda</taxon>
        <taxon>Chromadorea</taxon>
        <taxon>Rhabditida</taxon>
        <taxon>Rhabditina</taxon>
        <taxon>Rhabditomorpha</taxon>
        <taxon>Rhabditoidea</taxon>
        <taxon>Rhabditidae</taxon>
        <taxon>Peloderinae</taxon>
        <taxon>Caenorhabditis</taxon>
    </lineage>
</organism>
<feature type="compositionally biased region" description="Polar residues" evidence="1">
    <location>
        <begin position="634"/>
        <end position="657"/>
    </location>
</feature>
<dbReference type="EMBL" id="DS268434">
    <property type="protein sequence ID" value="EFO98101.1"/>
    <property type="molecule type" value="Genomic_DNA"/>
</dbReference>
<feature type="compositionally biased region" description="Polar residues" evidence="1">
    <location>
        <begin position="58"/>
        <end position="118"/>
    </location>
</feature>
<dbReference type="Proteomes" id="UP000008281">
    <property type="component" value="Unassembled WGS sequence"/>
</dbReference>
<feature type="region of interest" description="Disordered" evidence="1">
    <location>
        <begin position="281"/>
        <end position="348"/>
    </location>
</feature>
<gene>
    <name evidence="2" type="ORF">CRE_15329</name>
</gene>
<sequence>MERSFEESYLQEEEPEVSPPLITVSSTPLTSPPPHQYIPNQTQRADSISNEENHSARTHSNQIPETPILTNPGGNRQNQGSNSTSEKISDTYFNTNFRNPRVQQLFDNTSGYSNQQSRDIPRYPNNADMPKHPEHSAFKGQSQDARNTQNTEINRERSRIQNNEHIPNHQRLPQSSTCFSNESIQQSDSVVNNNIEAAIRQHIPATCELCSGQHHLSACSMDKKVLMRYCATTARCMECTSLLHTYHNCPLRLMKKEDAERQLREKEMEIRKKEMELRLRMNSNSAENHSPAATLTPRPERAPSMNESFLPEPKKKSFNYQPNQNQRRRESDEESEIGERNRGTRFMSSSMSRQLLDHFRHCTPFSGDKSYYPKFRSLFNNIVTLGDTDLDIARDILLEKVTGQAAVHRSMLTDAKKAILITFHNLDKVYMDRVSVTSLVRELESVRVPYDTSANLTHYLGVARQLYDQIHEADPNFFTYHHTLSLLARMPYPVRQECALRRENGSITPEYVFDKADSLLSEMLADEELTGICPDPKLKHQAEKTSINTVTTTTESDEDDSDSSNESKTDTQESEVFAYNGKREKTYNNSHKQRGNNHHQNGNFQPQYSNNKNLDINVNPFTQNQNQPQVNNTDQSQQQAPVQQTKVEPKQGFNQFDMNGAPSPGAPTHQYPEKSTLIPDGTPDCPGHAEGRQLTIKEALRTRIVNCKNHSYIIQEKIQISKKFGTHSQNRMLQIIRAPSNRVCTNCRGRHSLNYCKSDTSCYYCNGRHNTAACKLKEFFRDYRNFPAAAPKPTDIQFFLDQQQH</sequence>
<dbReference type="AlphaFoldDB" id="E3MC88"/>
<feature type="compositionally biased region" description="Low complexity" evidence="1">
    <location>
        <begin position="544"/>
        <end position="554"/>
    </location>
</feature>
<proteinExistence type="predicted"/>
<dbReference type="eggNOG" id="ENOG502TKTD">
    <property type="taxonomic scope" value="Eukaryota"/>
</dbReference>
<feature type="compositionally biased region" description="Polar residues" evidence="1">
    <location>
        <begin position="160"/>
        <end position="175"/>
    </location>
</feature>